<keyword evidence="3" id="KW-1185">Reference proteome</keyword>
<evidence type="ECO:0000256" key="1">
    <source>
        <dbReference type="SAM" id="MobiDB-lite"/>
    </source>
</evidence>
<feature type="region of interest" description="Disordered" evidence="1">
    <location>
        <begin position="503"/>
        <end position="546"/>
    </location>
</feature>
<protein>
    <submittedName>
        <fullName evidence="2">Uncharacterized protein</fullName>
    </submittedName>
</protein>
<name>A0ABQ7I488_9HELO</name>
<accession>A0ABQ7I488</accession>
<dbReference type="GeneID" id="62238739"/>
<reference evidence="2 3" key="1">
    <citation type="journal article" date="2020" name="Genome Biol. Evol.">
        <title>Comparative genomics of Sclerotiniaceae.</title>
        <authorList>
            <person name="Valero Jimenez C.A."/>
            <person name="Steentjes M."/>
            <person name="Scholten O.E."/>
            <person name="Van Kan J.A.L."/>
        </authorList>
    </citation>
    <scope>NUCLEOTIDE SEQUENCE [LARGE SCALE GENOMIC DNA]</scope>
    <source>
        <strain evidence="2 3">B1</strain>
    </source>
</reference>
<evidence type="ECO:0000313" key="3">
    <source>
        <dbReference type="Proteomes" id="UP000783213"/>
    </source>
</evidence>
<dbReference type="EMBL" id="RCSX01000056">
    <property type="protein sequence ID" value="KAF7911498.1"/>
    <property type="molecule type" value="Genomic_DNA"/>
</dbReference>
<dbReference type="Proteomes" id="UP000783213">
    <property type="component" value="Unassembled WGS sequence"/>
</dbReference>
<feature type="compositionally biased region" description="Low complexity" evidence="1">
    <location>
        <begin position="745"/>
        <end position="757"/>
    </location>
</feature>
<feature type="compositionally biased region" description="Low complexity" evidence="1">
    <location>
        <begin position="668"/>
        <end position="678"/>
    </location>
</feature>
<feature type="region of interest" description="Disordered" evidence="1">
    <location>
        <begin position="595"/>
        <end position="809"/>
    </location>
</feature>
<feature type="compositionally biased region" description="Polar residues" evidence="1">
    <location>
        <begin position="609"/>
        <end position="620"/>
    </location>
</feature>
<sequence>MTQLPNIQTFLSKLSTALTMANSPYLMCEPMHLGQERFQRWPSPATHTGPPYLTFCLAILKNRDNQPPFTINLPSDLYRDIKKSQRIRDQMPDINLADMSGDDIMDDIPWPDYHDIEIPPISENLLQSIRYNMNLMEPELLGPIKGPTISDEDFVFIKLNLNQKRTREEPYDDIPYLVHEHRFFQGREQSFDSAMRAREGPEIPEWTHRGFDINDEEDMALSDRREIQKGLRSYDATYRANYLNPDLVPEKRLGSSKKSGAMTNWYRKGPIGRSRNPPPKPRQDVAERISQDHIWLLQQDSLASAKDNEDNEMSRMSVSGGGNAVGAEVIDEISATIDTPGPSGFNSVFCQMGTMNGAPGPWGYKSSSVGANDVPASGYNFAASTVNNAAGPSGYNFGTVSVVVPTNASTTVANNTPDTLIYNSGAVLSAAPMDTPMASFIIDAPKPPVHNTGLNAGSNARNFANTAPGPSVYNSETIESNSSSIMAAPSGYTSGPGINNTINTAAIPSGHNTLSTPTPRDSISTRGSGGTNTLSDSSRPIPNYNQGYAKSLAEPVRHNYANSFPTHAASIPQSIDPHNFIEVQSRPIAQQSNLPLAAASTPAPGSEEILQTPSTSQDPNLENLIPINKRMAARDEKDEDWQPGQKPKPKATRKTAISKAATANPIAPKTITRKTPTPRTRKPKTPVPSVADPMATRPTVGTPNLIKPAAAPKTRKSRAAAPKTVGPKSAALKATVPRAVTTRNSAPMTAAPSTATTKVPATRASSKPNTPRPSSSASTPSLKAPVTRKSSLKKSVSEESADGTWEPDE</sequence>
<feature type="compositionally biased region" description="Low complexity" evidence="1">
    <location>
        <begin position="768"/>
        <end position="785"/>
    </location>
</feature>
<gene>
    <name evidence="2" type="ORF">EAE98_011968</name>
</gene>
<feature type="region of interest" description="Disordered" evidence="1">
    <location>
        <begin position="251"/>
        <end position="284"/>
    </location>
</feature>
<feature type="compositionally biased region" description="Acidic residues" evidence="1">
    <location>
        <begin position="799"/>
        <end position="809"/>
    </location>
</feature>
<proteinExistence type="predicted"/>
<organism evidence="2 3">
    <name type="scientific">Botrytis deweyae</name>
    <dbReference type="NCBI Taxonomy" id="2478750"/>
    <lineage>
        <taxon>Eukaryota</taxon>
        <taxon>Fungi</taxon>
        <taxon>Dikarya</taxon>
        <taxon>Ascomycota</taxon>
        <taxon>Pezizomycotina</taxon>
        <taxon>Leotiomycetes</taxon>
        <taxon>Helotiales</taxon>
        <taxon>Sclerotiniaceae</taxon>
        <taxon>Botrytis</taxon>
    </lineage>
</organism>
<dbReference type="RefSeq" id="XP_038804016.1">
    <property type="nucleotide sequence ID" value="XM_038959592.1"/>
</dbReference>
<evidence type="ECO:0000313" key="2">
    <source>
        <dbReference type="EMBL" id="KAF7911498.1"/>
    </source>
</evidence>
<comment type="caution">
    <text evidence="2">The sequence shown here is derived from an EMBL/GenBank/DDBJ whole genome shotgun (WGS) entry which is preliminary data.</text>
</comment>